<dbReference type="AlphaFoldDB" id="F0WP12"/>
<dbReference type="InterPro" id="IPR003593">
    <property type="entry name" value="AAA+_ATPase"/>
</dbReference>
<keyword evidence="7 8" id="KW-0472">Membrane</keyword>
<name>F0WP12_9STRA</name>
<feature type="transmembrane region" description="Helical" evidence="8">
    <location>
        <begin position="88"/>
        <end position="109"/>
    </location>
</feature>
<keyword evidence="2" id="KW-0813">Transport</keyword>
<evidence type="ECO:0000259" key="9">
    <source>
        <dbReference type="PROSITE" id="PS50893"/>
    </source>
</evidence>
<evidence type="ECO:0000256" key="3">
    <source>
        <dbReference type="ARBA" id="ARBA00022692"/>
    </source>
</evidence>
<evidence type="ECO:0000256" key="8">
    <source>
        <dbReference type="SAM" id="Phobius"/>
    </source>
</evidence>
<feature type="transmembrane region" description="Helical" evidence="8">
    <location>
        <begin position="309"/>
        <end position="330"/>
    </location>
</feature>
<dbReference type="GO" id="GO:0005743">
    <property type="term" value="C:mitochondrial inner membrane"/>
    <property type="evidence" value="ECO:0007669"/>
    <property type="project" value="TreeGrafter"/>
</dbReference>
<evidence type="ECO:0000313" key="11">
    <source>
        <dbReference type="EMBL" id="CCA23056.1"/>
    </source>
</evidence>
<dbReference type="InterPro" id="IPR017871">
    <property type="entry name" value="ABC_transporter-like_CS"/>
</dbReference>
<dbReference type="GO" id="GO:0090374">
    <property type="term" value="P:oligopeptide export from mitochondrion"/>
    <property type="evidence" value="ECO:0007669"/>
    <property type="project" value="TreeGrafter"/>
</dbReference>
<evidence type="ECO:0000256" key="7">
    <source>
        <dbReference type="ARBA" id="ARBA00023136"/>
    </source>
</evidence>
<dbReference type="EMBL" id="FR824223">
    <property type="protein sequence ID" value="CCA23056.1"/>
    <property type="molecule type" value="Genomic_DNA"/>
</dbReference>
<evidence type="ECO:0000256" key="5">
    <source>
        <dbReference type="ARBA" id="ARBA00022840"/>
    </source>
</evidence>
<dbReference type="FunFam" id="1.20.1560.10:FF:000058">
    <property type="entry name" value="ABC transporter B family member 25"/>
    <property type="match status" value="1"/>
</dbReference>
<feature type="transmembrane region" description="Helical" evidence="8">
    <location>
        <begin position="350"/>
        <end position="368"/>
    </location>
</feature>
<dbReference type="InterPro" id="IPR027417">
    <property type="entry name" value="P-loop_NTPase"/>
</dbReference>
<dbReference type="SUPFAM" id="SSF90123">
    <property type="entry name" value="ABC transporter transmembrane region"/>
    <property type="match status" value="1"/>
</dbReference>
<feature type="domain" description="ABC transmembrane type-1" evidence="10">
    <location>
        <begin position="90"/>
        <end position="370"/>
    </location>
</feature>
<dbReference type="SUPFAM" id="SSF52540">
    <property type="entry name" value="P-loop containing nucleoside triphosphate hydrolases"/>
    <property type="match status" value="1"/>
</dbReference>
<dbReference type="HOGENOM" id="CLU_000604_84_3_1"/>
<dbReference type="Pfam" id="PF00005">
    <property type="entry name" value="ABC_tran"/>
    <property type="match status" value="1"/>
</dbReference>
<dbReference type="CDD" id="cd18573">
    <property type="entry name" value="ABC_6TM_ABCB10_like"/>
    <property type="match status" value="1"/>
</dbReference>
<reference evidence="11" key="2">
    <citation type="submission" date="2011-02" db="EMBL/GenBank/DDBJ databases">
        <authorList>
            <person name="MacLean D."/>
        </authorList>
    </citation>
    <scope>NUCLEOTIDE SEQUENCE</scope>
</reference>
<evidence type="ECO:0000259" key="10">
    <source>
        <dbReference type="PROSITE" id="PS50929"/>
    </source>
</evidence>
<comment type="subcellular location">
    <subcellularLocation>
        <location evidence="1">Membrane</location>
        <topology evidence="1">Multi-pass membrane protein</topology>
    </subcellularLocation>
</comment>
<dbReference type="PROSITE" id="PS00211">
    <property type="entry name" value="ABC_TRANSPORTER_1"/>
    <property type="match status" value="1"/>
</dbReference>
<sequence length="652" mass="71815">MHYMHSICSIHHTAIRHSNLCGKYARQNFEVWQIVTKLSVRIRKKHKSVGSFASPSTIEESKFEKSKVDKYPELIRLVKLYKPEKRQLMVSLTALSVSTSVTMCVPFGIGKVMDMASTNDVIQLPYVLGGLGCVFLAGSIANMFRVHTSNMIGERITNRLRQDTFQSILKQDMSFFDASKTGELINRLSADTTLVGTLLSDNMSQGFRSVGQAVGSVSMLFVTCPKLGLIMLTTVPPLAFAAVSYGRFVKSLTSNVQKKLGDATASAEDCFTNVSVVKWFAKEKYEIQKYESKLSDALALSRKRSKASAAFFGGVDLSVKISTLAVLGYGGHMVANGLLTTGELTSFMMYTIYVGFSFAGLSQFYSNLTNGIGASTRLFELKHRKPKISALTGTKNLPHPLQGRIQFHDICFRYPTRPNSQIFVNLNLDVHPNESVALVGPSGCGKSTIVALLARFYELDNDSCSGKITLDGVDIATLPIDELRGIIGTVPQEPPLFACSIRDNIAYGHQQTPTFEEIIQAAKEANAHDFIMSFQQGYDTLVSERGQSLSGGQKQRLAIARALIKNPKILILDEATSALDQESEKFVQVTLHRVKQGRTVILIAHRHSTIQSADRIAVISKQTIVEEGSYQELAANAQSLFRRIVVNHQSVI</sequence>
<keyword evidence="6 8" id="KW-1133">Transmembrane helix</keyword>
<dbReference type="InterPro" id="IPR039421">
    <property type="entry name" value="Type_1_exporter"/>
</dbReference>
<evidence type="ECO:0000256" key="1">
    <source>
        <dbReference type="ARBA" id="ARBA00004141"/>
    </source>
</evidence>
<dbReference type="PANTHER" id="PTHR43394:SF1">
    <property type="entry name" value="ATP-BINDING CASSETTE SUB-FAMILY B MEMBER 10, MITOCHONDRIAL"/>
    <property type="match status" value="1"/>
</dbReference>
<dbReference type="PROSITE" id="PS50893">
    <property type="entry name" value="ABC_TRANSPORTER_2"/>
    <property type="match status" value="1"/>
</dbReference>
<evidence type="ECO:0000256" key="2">
    <source>
        <dbReference type="ARBA" id="ARBA00022448"/>
    </source>
</evidence>
<evidence type="ECO:0000256" key="6">
    <source>
        <dbReference type="ARBA" id="ARBA00022989"/>
    </source>
</evidence>
<feature type="domain" description="ABC transporter" evidence="9">
    <location>
        <begin position="405"/>
        <end position="646"/>
    </location>
</feature>
<dbReference type="GO" id="GO:0016887">
    <property type="term" value="F:ATP hydrolysis activity"/>
    <property type="evidence" value="ECO:0007669"/>
    <property type="project" value="InterPro"/>
</dbReference>
<dbReference type="SMART" id="SM00382">
    <property type="entry name" value="AAA"/>
    <property type="match status" value="1"/>
</dbReference>
<accession>F0WP12</accession>
<dbReference type="GO" id="GO:0015421">
    <property type="term" value="F:ABC-type oligopeptide transporter activity"/>
    <property type="evidence" value="ECO:0007669"/>
    <property type="project" value="TreeGrafter"/>
</dbReference>
<dbReference type="PANTHER" id="PTHR43394">
    <property type="entry name" value="ATP-DEPENDENT PERMEASE MDL1, MITOCHONDRIAL"/>
    <property type="match status" value="1"/>
</dbReference>
<dbReference type="GO" id="GO:0005524">
    <property type="term" value="F:ATP binding"/>
    <property type="evidence" value="ECO:0007669"/>
    <property type="project" value="UniProtKB-KW"/>
</dbReference>
<proteinExistence type="predicted"/>
<feature type="transmembrane region" description="Helical" evidence="8">
    <location>
        <begin position="121"/>
        <end position="141"/>
    </location>
</feature>
<dbReference type="FunFam" id="3.40.50.300:FF:000218">
    <property type="entry name" value="Multidrug ABC transporter ATP-binding protein"/>
    <property type="match status" value="1"/>
</dbReference>
<organism evidence="11">
    <name type="scientific">Albugo laibachii Nc14</name>
    <dbReference type="NCBI Taxonomy" id="890382"/>
    <lineage>
        <taxon>Eukaryota</taxon>
        <taxon>Sar</taxon>
        <taxon>Stramenopiles</taxon>
        <taxon>Oomycota</taxon>
        <taxon>Peronosporomycetes</taxon>
        <taxon>Albuginales</taxon>
        <taxon>Albuginaceae</taxon>
        <taxon>Albugo</taxon>
    </lineage>
</organism>
<dbReference type="Gene3D" id="1.20.1560.10">
    <property type="entry name" value="ABC transporter type 1, transmembrane domain"/>
    <property type="match status" value="1"/>
</dbReference>
<dbReference type="Gene3D" id="3.40.50.300">
    <property type="entry name" value="P-loop containing nucleotide triphosphate hydrolases"/>
    <property type="match status" value="1"/>
</dbReference>
<keyword evidence="3 8" id="KW-0812">Transmembrane</keyword>
<evidence type="ECO:0000256" key="4">
    <source>
        <dbReference type="ARBA" id="ARBA00022741"/>
    </source>
</evidence>
<dbReference type="InterPro" id="IPR011527">
    <property type="entry name" value="ABC1_TM_dom"/>
</dbReference>
<keyword evidence="4" id="KW-0547">Nucleotide-binding</keyword>
<gene>
    <name evidence="11" type="primary">AlNc14C178G8166</name>
    <name evidence="11" type="ORF">ALNC14_091990</name>
</gene>
<dbReference type="InterPro" id="IPR036640">
    <property type="entry name" value="ABC1_TM_sf"/>
</dbReference>
<protein>
    <submittedName>
        <fullName evidence="11">Predicted protein putative</fullName>
    </submittedName>
</protein>
<reference evidence="11" key="1">
    <citation type="journal article" date="2011" name="PLoS Biol.">
        <title>Gene gain and loss during evolution of obligate parasitism in the white rust pathogen of Arabidopsis thaliana.</title>
        <authorList>
            <person name="Kemen E."/>
            <person name="Gardiner A."/>
            <person name="Schultz-Larsen T."/>
            <person name="Kemen A.C."/>
            <person name="Balmuth A.L."/>
            <person name="Robert-Seilaniantz A."/>
            <person name="Bailey K."/>
            <person name="Holub E."/>
            <person name="Studholme D.J."/>
            <person name="Maclean D."/>
            <person name="Jones J.D."/>
        </authorList>
    </citation>
    <scope>NUCLEOTIDE SEQUENCE</scope>
</reference>
<dbReference type="InterPro" id="IPR003439">
    <property type="entry name" value="ABC_transporter-like_ATP-bd"/>
</dbReference>
<keyword evidence="5" id="KW-0067">ATP-binding</keyword>
<dbReference type="PROSITE" id="PS50929">
    <property type="entry name" value="ABC_TM1F"/>
    <property type="match status" value="1"/>
</dbReference>
<dbReference type="Pfam" id="PF00664">
    <property type="entry name" value="ABC_membrane"/>
    <property type="match status" value="1"/>
</dbReference>